<dbReference type="RefSeq" id="WP_277870029.1">
    <property type="nucleotide sequence ID" value="NZ_QKUB01000001.1"/>
</dbReference>
<name>A0A2W7G6I3_9BACT</name>
<sequence length="143" mass="15602">MTDKEVLNREYNILDKRADLSKSKVDTNGDKNYDNDAYTKYNWSLLVGINTFSAANQLTSIVKEMGIAKIIGKQAGGGMSAIMPLVLNDGTTITISGPNNAVFGEKNESIEGGITPDINLEYKDFYNDDAIDKALNEASKLSK</sequence>
<dbReference type="Pfam" id="PF03572">
    <property type="entry name" value="Peptidase_S41"/>
    <property type="match status" value="1"/>
</dbReference>
<dbReference type="InterPro" id="IPR029045">
    <property type="entry name" value="ClpP/crotonase-like_dom_sf"/>
</dbReference>
<accession>A0A2W7G6I3</accession>
<organism evidence="2 3">
    <name type="scientific">Metamycoplasma auris</name>
    <dbReference type="NCBI Taxonomy" id="51363"/>
    <lineage>
        <taxon>Bacteria</taxon>
        <taxon>Bacillati</taxon>
        <taxon>Mycoplasmatota</taxon>
        <taxon>Mycoplasmoidales</taxon>
        <taxon>Metamycoplasmataceae</taxon>
        <taxon>Metamycoplasma</taxon>
    </lineage>
</organism>
<evidence type="ECO:0000313" key="3">
    <source>
        <dbReference type="Proteomes" id="UP000249646"/>
    </source>
</evidence>
<reference evidence="2 3" key="1">
    <citation type="submission" date="2018-06" db="EMBL/GenBank/DDBJ databases">
        <title>Genomic Encyclopedia of Archaeal and Bacterial Type Strains, Phase II (KMG-II): from individual species to whole genera.</title>
        <authorList>
            <person name="Goeker M."/>
        </authorList>
    </citation>
    <scope>NUCLEOTIDE SEQUENCE [LARGE SCALE GENOMIC DNA]</scope>
    <source>
        <strain evidence="2 3">ATCC 51348</strain>
    </source>
</reference>
<dbReference type="Gene3D" id="3.90.226.10">
    <property type="entry name" value="2-enoyl-CoA Hydratase, Chain A, domain 1"/>
    <property type="match status" value="1"/>
</dbReference>
<comment type="caution">
    <text evidence="2">The sequence shown here is derived from an EMBL/GenBank/DDBJ whole genome shotgun (WGS) entry which is preliminary data.</text>
</comment>
<keyword evidence="3" id="KW-1185">Reference proteome</keyword>
<dbReference type="GO" id="GO:0008236">
    <property type="term" value="F:serine-type peptidase activity"/>
    <property type="evidence" value="ECO:0007669"/>
    <property type="project" value="InterPro"/>
</dbReference>
<proteinExistence type="predicted"/>
<feature type="domain" description="Tail specific protease" evidence="1">
    <location>
        <begin position="27"/>
        <end position="119"/>
    </location>
</feature>
<dbReference type="InterPro" id="IPR005151">
    <property type="entry name" value="Tail-specific_protease"/>
</dbReference>
<gene>
    <name evidence="2" type="ORF">BCF89_10164</name>
</gene>
<dbReference type="EMBL" id="QKUB01000001">
    <property type="protein sequence ID" value="PZW01544.1"/>
    <property type="molecule type" value="Genomic_DNA"/>
</dbReference>
<dbReference type="AlphaFoldDB" id="A0A2W7G6I3"/>
<protein>
    <submittedName>
        <fullName evidence="2">Peptidase S41-like protein</fullName>
    </submittedName>
</protein>
<evidence type="ECO:0000259" key="1">
    <source>
        <dbReference type="Pfam" id="PF03572"/>
    </source>
</evidence>
<dbReference type="SUPFAM" id="SSF52096">
    <property type="entry name" value="ClpP/crotonase"/>
    <property type="match status" value="1"/>
</dbReference>
<dbReference type="GO" id="GO:0006508">
    <property type="term" value="P:proteolysis"/>
    <property type="evidence" value="ECO:0007669"/>
    <property type="project" value="InterPro"/>
</dbReference>
<dbReference type="Proteomes" id="UP000249646">
    <property type="component" value="Unassembled WGS sequence"/>
</dbReference>
<evidence type="ECO:0000313" key="2">
    <source>
        <dbReference type="EMBL" id="PZW01544.1"/>
    </source>
</evidence>